<reference evidence="1" key="2">
    <citation type="submission" date="2020-07" db="EMBL/GenBank/DDBJ databases">
        <authorList>
            <person name="Vera ALvarez R."/>
            <person name="Arias-Moreno D.M."/>
            <person name="Jimenez-Jacinto V."/>
            <person name="Jimenez-Bremont J.F."/>
            <person name="Swaminathan K."/>
            <person name="Moose S.P."/>
            <person name="Guerrero-Gonzalez M.L."/>
            <person name="Marino-Ramirez L."/>
            <person name="Landsman D."/>
            <person name="Rodriguez-Kessler M."/>
            <person name="Delgado-Sanchez P."/>
        </authorList>
    </citation>
    <scope>NUCLEOTIDE SEQUENCE</scope>
    <source>
        <tissue evidence="1">Cladode</tissue>
    </source>
</reference>
<organism evidence="1">
    <name type="scientific">Opuntia streptacantha</name>
    <name type="common">Prickly pear cactus</name>
    <name type="synonym">Opuntia cardona</name>
    <dbReference type="NCBI Taxonomy" id="393608"/>
    <lineage>
        <taxon>Eukaryota</taxon>
        <taxon>Viridiplantae</taxon>
        <taxon>Streptophyta</taxon>
        <taxon>Embryophyta</taxon>
        <taxon>Tracheophyta</taxon>
        <taxon>Spermatophyta</taxon>
        <taxon>Magnoliopsida</taxon>
        <taxon>eudicotyledons</taxon>
        <taxon>Gunneridae</taxon>
        <taxon>Pentapetalae</taxon>
        <taxon>Caryophyllales</taxon>
        <taxon>Cactineae</taxon>
        <taxon>Cactaceae</taxon>
        <taxon>Opuntioideae</taxon>
        <taxon>Opuntia</taxon>
    </lineage>
</organism>
<accession>A0A7C9AUV6</accession>
<dbReference type="EMBL" id="GISG01268758">
    <property type="protein sequence ID" value="MBA4675757.1"/>
    <property type="molecule type" value="Transcribed_RNA"/>
</dbReference>
<dbReference type="AlphaFoldDB" id="A0A7C9AUV6"/>
<evidence type="ECO:0000313" key="1">
    <source>
        <dbReference type="EMBL" id="MBA4675757.1"/>
    </source>
</evidence>
<protein>
    <submittedName>
        <fullName evidence="1">Uncharacterized protein</fullName>
    </submittedName>
</protein>
<reference evidence="1" key="1">
    <citation type="journal article" date="2013" name="J. Plant Res.">
        <title>Effect of fungi and light on seed germination of three Opuntia species from semiarid lands of central Mexico.</title>
        <authorList>
            <person name="Delgado-Sanchez P."/>
            <person name="Jimenez-Bremont J.F."/>
            <person name="Guerrero-Gonzalez Mde L."/>
            <person name="Flores J."/>
        </authorList>
    </citation>
    <scope>NUCLEOTIDE SEQUENCE</scope>
    <source>
        <tissue evidence="1">Cladode</tissue>
    </source>
</reference>
<proteinExistence type="predicted"/>
<name>A0A7C9AUV6_OPUST</name>
<sequence>MALLSKRILVNWIQFSMTFNCNHQLHSLLEHHAIEIRHFLSLLMTNLKKIRSRQQNLNPCSQSIARGMVYIIFLQGRMVQNQLITHLPMKIKLKVIVMMRRVIL</sequence>